<keyword evidence="1" id="KW-1133">Transmembrane helix</keyword>
<feature type="transmembrane region" description="Helical" evidence="1">
    <location>
        <begin position="95"/>
        <end position="116"/>
    </location>
</feature>
<sequence length="297" mass="33450">MEPQLYIGGQAVMEGVMMRGGDKVAVAVRKPDNSIHVESEVRIPWTQRFKFLALPLVRGTAVLFESTFIGYQALNKSANLSIDEEGEELSNWQMVLTMIFSLGFGVALFILAPLYIAKWITSGATGTAFAAIEGVMRLVIFVAYMWLISRMKDIQRVFQYHGAEHKTINCFEAGEELTVENVRRHTMIHKRCGTSFLLFVMVISIILFSFFSKQGMSHWEMMIYRIVLMPVVAGLSYELIRWSGNSTNRCVAWLVSPGMLMQRLTTREPDDSMLEVAIASVQAVLVEKQEAESTLTA</sequence>
<name>A0A074LML5_9BACL</name>
<keyword evidence="1" id="KW-0812">Transmembrane</keyword>
<dbReference type="PANTHER" id="PTHR42867">
    <property type="entry name" value="MEMBRANE PROTEIN-RELATED"/>
    <property type="match status" value="1"/>
</dbReference>
<dbReference type="PANTHER" id="PTHR42867:SF1">
    <property type="entry name" value="MEMBRANE PROTEIN-RELATED"/>
    <property type="match status" value="1"/>
</dbReference>
<dbReference type="InterPro" id="IPR010787">
    <property type="entry name" value="DUF1385"/>
</dbReference>
<organism evidence="2 3">
    <name type="scientific">Tumebacillus flagellatus</name>
    <dbReference type="NCBI Taxonomy" id="1157490"/>
    <lineage>
        <taxon>Bacteria</taxon>
        <taxon>Bacillati</taxon>
        <taxon>Bacillota</taxon>
        <taxon>Bacilli</taxon>
        <taxon>Bacillales</taxon>
        <taxon>Alicyclobacillaceae</taxon>
        <taxon>Tumebacillus</taxon>
    </lineage>
</organism>
<dbReference type="Pfam" id="PF07136">
    <property type="entry name" value="DUF1385"/>
    <property type="match status" value="1"/>
</dbReference>
<reference evidence="2 3" key="1">
    <citation type="journal article" date="2013" name="Int. J. Syst. Evol. Microbiol.">
        <title>Tumebacillus flagellatus sp. nov., an alpha-amylase/pullulanase-producing bacterium isolated from cassava wastewater.</title>
        <authorList>
            <person name="Wang Q."/>
            <person name="Xie N."/>
            <person name="Qin Y."/>
            <person name="Shen N."/>
            <person name="Zhu J."/>
            <person name="Mi H."/>
            <person name="Huang R."/>
        </authorList>
    </citation>
    <scope>NUCLEOTIDE SEQUENCE [LARGE SCALE GENOMIC DNA]</scope>
    <source>
        <strain evidence="2 3">GST4</strain>
    </source>
</reference>
<comment type="caution">
    <text evidence="2">The sequence shown here is derived from an EMBL/GenBank/DDBJ whole genome shotgun (WGS) entry which is preliminary data.</text>
</comment>
<protein>
    <recommendedName>
        <fullName evidence="4">Metal-dependent enzyme</fullName>
    </recommendedName>
</protein>
<evidence type="ECO:0000313" key="2">
    <source>
        <dbReference type="EMBL" id="KEO83366.1"/>
    </source>
</evidence>
<proteinExistence type="predicted"/>
<feature type="transmembrane region" description="Helical" evidence="1">
    <location>
        <begin position="128"/>
        <end position="147"/>
    </location>
</feature>
<gene>
    <name evidence="2" type="ORF">EL26_10335</name>
</gene>
<dbReference type="EMBL" id="JMIR01000012">
    <property type="protein sequence ID" value="KEO83366.1"/>
    <property type="molecule type" value="Genomic_DNA"/>
</dbReference>
<dbReference type="STRING" id="1157490.EL26_10335"/>
<dbReference type="AlphaFoldDB" id="A0A074LML5"/>
<feature type="transmembrane region" description="Helical" evidence="1">
    <location>
        <begin position="223"/>
        <end position="240"/>
    </location>
</feature>
<dbReference type="OrthoDB" id="9784805at2"/>
<dbReference type="eggNOG" id="COG3872">
    <property type="taxonomic scope" value="Bacteria"/>
</dbReference>
<accession>A0A074LML5</accession>
<evidence type="ECO:0000256" key="1">
    <source>
        <dbReference type="SAM" id="Phobius"/>
    </source>
</evidence>
<evidence type="ECO:0008006" key="4">
    <source>
        <dbReference type="Google" id="ProtNLM"/>
    </source>
</evidence>
<keyword evidence="1" id="KW-0472">Membrane</keyword>
<dbReference type="RefSeq" id="WP_038087527.1">
    <property type="nucleotide sequence ID" value="NZ_JMIR01000012.1"/>
</dbReference>
<keyword evidence="3" id="KW-1185">Reference proteome</keyword>
<evidence type="ECO:0000313" key="3">
    <source>
        <dbReference type="Proteomes" id="UP000027931"/>
    </source>
</evidence>
<dbReference type="Proteomes" id="UP000027931">
    <property type="component" value="Unassembled WGS sequence"/>
</dbReference>
<feature type="transmembrane region" description="Helical" evidence="1">
    <location>
        <begin position="192"/>
        <end position="211"/>
    </location>
</feature>